<accession>A0A679IN86</accession>
<sequence length="487" mass="54821">MEENNGTRSSRHLQKPKNNLGKNVFTLLSILLVVLFGFFAYTFYQMKQAEAKAQKTFEQKTTALLQEVQEERNQSGIPSEKTEKKTDDLVTVTYIPKEDKVFSVQDSQKELAALTQKAKKSLKNKKGLVVAKLEVNPVSDQLDTYELVAEPYTWYKEKNRFIRGKVFTNTPAYISHKTGKAVTVKDLIPEEGDLLGIQQVIQQKIFDQAKNKAAIIDSILDLPRINYQNKIDFTPNELTINLAQNKTGINKITLDYKDIAAYVNTDFVNPEKIKDAFPQLDSNKKYVALTFDDGPNPATTPKILDILKNKKASATFFMLGENVSANKDIVKRVVAEGHEVASHSYTHPVLPSLSDAALKKEIRDTDKAIFEACGILPRNLRPPYGAADERVARVAGKPIINWDVDSEDWKSKNAGMIQGRIKTSLTENAIVLMHDIQPATVEALPGVIDNMRQQGFEFVSVDTLLKKQQKPMYVYFGAEDYRLAKDL</sequence>
<keyword evidence="2" id="KW-0378">Hydrolase</keyword>
<keyword evidence="3" id="KW-0812">Transmembrane</keyword>
<dbReference type="PANTHER" id="PTHR10587:SF133">
    <property type="entry name" value="CHITIN DEACETYLASE 1-RELATED"/>
    <property type="match status" value="1"/>
</dbReference>
<evidence type="ECO:0000313" key="5">
    <source>
        <dbReference type="EMBL" id="BCA87045.1"/>
    </source>
</evidence>
<evidence type="ECO:0000256" key="2">
    <source>
        <dbReference type="ARBA" id="ARBA00022801"/>
    </source>
</evidence>
<dbReference type="InterPro" id="IPR011330">
    <property type="entry name" value="Glyco_hydro/deAcase_b/a-brl"/>
</dbReference>
<evidence type="ECO:0000256" key="1">
    <source>
        <dbReference type="ARBA" id="ARBA00022723"/>
    </source>
</evidence>
<keyword evidence="3" id="KW-0472">Membrane</keyword>
<dbReference type="EMBL" id="AP022822">
    <property type="protein sequence ID" value="BCA87045.1"/>
    <property type="molecule type" value="Genomic_DNA"/>
</dbReference>
<gene>
    <name evidence="5" type="ORF">EsVE80_25680</name>
</gene>
<dbReference type="KEGG" id="esg:EsVE80_25680"/>
<protein>
    <submittedName>
        <fullName evidence="5">Polysaccharide deacetylase</fullName>
    </submittedName>
</protein>
<keyword evidence="1" id="KW-0479">Metal-binding</keyword>
<dbReference type="PROSITE" id="PS51677">
    <property type="entry name" value="NODB"/>
    <property type="match status" value="1"/>
</dbReference>
<dbReference type="RefSeq" id="WP_173104064.1">
    <property type="nucleotide sequence ID" value="NZ_AP022822.1"/>
</dbReference>
<dbReference type="InterPro" id="IPR050248">
    <property type="entry name" value="Polysacc_deacetylase_ArnD"/>
</dbReference>
<dbReference type="GO" id="GO:0016020">
    <property type="term" value="C:membrane"/>
    <property type="evidence" value="ECO:0007669"/>
    <property type="project" value="TreeGrafter"/>
</dbReference>
<feature type="transmembrane region" description="Helical" evidence="3">
    <location>
        <begin position="20"/>
        <end position="44"/>
    </location>
</feature>
<dbReference type="InterPro" id="IPR002509">
    <property type="entry name" value="NODB_dom"/>
</dbReference>
<reference evidence="5 6" key="1">
    <citation type="submission" date="2020-02" db="EMBL/GenBank/DDBJ databases">
        <title>Characterization of vanA genotype vancomycin-resistant Enterococcus saigonensis VE80.</title>
        <authorList>
            <person name="Harada T."/>
            <person name="Motooka D."/>
            <person name="Nakamura S."/>
            <person name="Yamamoto Y."/>
            <person name="Kawahara R."/>
            <person name="Kawatsu K."/>
        </authorList>
    </citation>
    <scope>NUCLEOTIDE SEQUENCE [LARGE SCALE GENOMIC DNA]</scope>
    <source>
        <strain evidence="5 6">VE80</strain>
    </source>
</reference>
<dbReference type="Pfam" id="PF01522">
    <property type="entry name" value="Polysacc_deac_1"/>
    <property type="match status" value="1"/>
</dbReference>
<evidence type="ECO:0000259" key="4">
    <source>
        <dbReference type="PROSITE" id="PS51677"/>
    </source>
</evidence>
<name>A0A679IN86_9ENTE</name>
<feature type="domain" description="NodB homology" evidence="4">
    <location>
        <begin position="285"/>
        <end position="459"/>
    </location>
</feature>
<evidence type="ECO:0000256" key="3">
    <source>
        <dbReference type="SAM" id="Phobius"/>
    </source>
</evidence>
<keyword evidence="3" id="KW-1133">Transmembrane helix</keyword>
<dbReference type="GO" id="GO:0016810">
    <property type="term" value="F:hydrolase activity, acting on carbon-nitrogen (but not peptide) bonds"/>
    <property type="evidence" value="ECO:0007669"/>
    <property type="project" value="InterPro"/>
</dbReference>
<dbReference type="Proteomes" id="UP000502998">
    <property type="component" value="Chromosome"/>
</dbReference>
<dbReference type="Gene3D" id="3.20.20.370">
    <property type="entry name" value="Glycoside hydrolase/deacetylase"/>
    <property type="match status" value="1"/>
</dbReference>
<dbReference type="GO" id="GO:0046872">
    <property type="term" value="F:metal ion binding"/>
    <property type="evidence" value="ECO:0007669"/>
    <property type="project" value="UniProtKB-KW"/>
</dbReference>
<dbReference type="GO" id="GO:0005975">
    <property type="term" value="P:carbohydrate metabolic process"/>
    <property type="evidence" value="ECO:0007669"/>
    <property type="project" value="InterPro"/>
</dbReference>
<proteinExistence type="predicted"/>
<dbReference type="AlphaFoldDB" id="A0A679IN86"/>
<keyword evidence="6" id="KW-1185">Reference proteome</keyword>
<evidence type="ECO:0000313" key="6">
    <source>
        <dbReference type="Proteomes" id="UP000502998"/>
    </source>
</evidence>
<dbReference type="PANTHER" id="PTHR10587">
    <property type="entry name" value="GLYCOSYL TRANSFERASE-RELATED"/>
    <property type="match status" value="1"/>
</dbReference>
<organism evidence="5 6">
    <name type="scientific">Enterococcus saigonensis</name>
    <dbReference type="NCBI Taxonomy" id="1805431"/>
    <lineage>
        <taxon>Bacteria</taxon>
        <taxon>Bacillati</taxon>
        <taxon>Bacillota</taxon>
        <taxon>Bacilli</taxon>
        <taxon>Lactobacillales</taxon>
        <taxon>Enterococcaceae</taxon>
        <taxon>Enterococcus</taxon>
    </lineage>
</organism>
<dbReference type="SUPFAM" id="SSF88713">
    <property type="entry name" value="Glycoside hydrolase/deacetylase"/>
    <property type="match status" value="1"/>
</dbReference>